<sequence>MSGYICPLSVSLSPQEHKRYWTSLIGDTLFFFNNSRDTTLAVPHSLTLLPGQIHLLQEVLSEEEKRRRKQEESAAPPAGSPANCTEQETDLPSCFNKVSRTEAESLLEKYPDCGNLLLRPGRDGQSYAVSTRQELNG</sequence>
<accession>A0A444UWI3</accession>
<reference evidence="2 3" key="1">
    <citation type="submission" date="2019-01" db="EMBL/GenBank/DDBJ databases">
        <title>Draft Genome and Complete Hox-Cluster Characterization of the Sterlet Sturgeon (Acipenser ruthenus).</title>
        <authorList>
            <person name="Wei Q."/>
        </authorList>
    </citation>
    <scope>NUCLEOTIDE SEQUENCE [LARGE SCALE GENOMIC DNA]</scope>
    <source>
        <strain evidence="2">WHYD16114868_AA</strain>
        <tissue evidence="2">Blood</tissue>
    </source>
</reference>
<feature type="compositionally biased region" description="Basic and acidic residues" evidence="1">
    <location>
        <begin position="62"/>
        <end position="72"/>
    </location>
</feature>
<dbReference type="Gene3D" id="3.30.505.10">
    <property type="entry name" value="SH2 domain"/>
    <property type="match status" value="1"/>
</dbReference>
<dbReference type="EMBL" id="SCEB01006100">
    <property type="protein sequence ID" value="RXM92533.1"/>
    <property type="molecule type" value="Genomic_DNA"/>
</dbReference>
<name>A0A444UWI3_ACIRT</name>
<protein>
    <submittedName>
        <fullName evidence="2">Signal-transducing adaptor protein 2</fullName>
    </submittedName>
</protein>
<keyword evidence="3" id="KW-1185">Reference proteome</keyword>
<dbReference type="Proteomes" id="UP000289886">
    <property type="component" value="Unassembled WGS sequence"/>
</dbReference>
<dbReference type="PANTHER" id="PTHR16186:SF11">
    <property type="entry name" value="SIGNAL-TRANSDUCING ADAPTOR PROTEIN 2"/>
    <property type="match status" value="1"/>
</dbReference>
<dbReference type="InterPro" id="IPR039111">
    <property type="entry name" value="STAP1/STAP2"/>
</dbReference>
<evidence type="ECO:0000256" key="1">
    <source>
        <dbReference type="SAM" id="MobiDB-lite"/>
    </source>
</evidence>
<dbReference type="InterPro" id="IPR036860">
    <property type="entry name" value="SH2_dom_sf"/>
</dbReference>
<comment type="caution">
    <text evidence="2">The sequence shown here is derived from an EMBL/GenBank/DDBJ whole genome shotgun (WGS) entry which is preliminary data.</text>
</comment>
<dbReference type="GO" id="GO:0035591">
    <property type="term" value="F:signaling adaptor activity"/>
    <property type="evidence" value="ECO:0007669"/>
    <property type="project" value="InterPro"/>
</dbReference>
<evidence type="ECO:0000313" key="3">
    <source>
        <dbReference type="Proteomes" id="UP000289886"/>
    </source>
</evidence>
<dbReference type="SUPFAM" id="SSF55550">
    <property type="entry name" value="SH2 domain"/>
    <property type="match status" value="1"/>
</dbReference>
<gene>
    <name evidence="2" type="ORF">EOD39_20030</name>
</gene>
<proteinExistence type="predicted"/>
<feature type="region of interest" description="Disordered" evidence="1">
    <location>
        <begin position="62"/>
        <end position="89"/>
    </location>
</feature>
<feature type="compositionally biased region" description="Low complexity" evidence="1">
    <location>
        <begin position="73"/>
        <end position="82"/>
    </location>
</feature>
<dbReference type="AlphaFoldDB" id="A0A444UWI3"/>
<evidence type="ECO:0000313" key="2">
    <source>
        <dbReference type="EMBL" id="RXM92533.1"/>
    </source>
</evidence>
<organism evidence="2 3">
    <name type="scientific">Acipenser ruthenus</name>
    <name type="common">Sterlet sturgeon</name>
    <dbReference type="NCBI Taxonomy" id="7906"/>
    <lineage>
        <taxon>Eukaryota</taxon>
        <taxon>Metazoa</taxon>
        <taxon>Chordata</taxon>
        <taxon>Craniata</taxon>
        <taxon>Vertebrata</taxon>
        <taxon>Euteleostomi</taxon>
        <taxon>Actinopterygii</taxon>
        <taxon>Chondrostei</taxon>
        <taxon>Acipenseriformes</taxon>
        <taxon>Acipenseridae</taxon>
        <taxon>Acipenser</taxon>
    </lineage>
</organism>
<dbReference type="PANTHER" id="PTHR16186">
    <property type="entry name" value="SIGNAL-TRANSDUCING ADAPTOR PROTEIN-RELATED"/>
    <property type="match status" value="1"/>
</dbReference>